<keyword evidence="6" id="KW-1185">Reference proteome</keyword>
<dbReference type="AlphaFoldDB" id="A0A1C5IGV2"/>
<proteinExistence type="inferred from homology"/>
<dbReference type="GO" id="GO:0031411">
    <property type="term" value="C:gas vesicle"/>
    <property type="evidence" value="ECO:0007669"/>
    <property type="project" value="UniProtKB-SubCell"/>
</dbReference>
<evidence type="ECO:0000313" key="5">
    <source>
        <dbReference type="EMBL" id="SCG57590.1"/>
    </source>
</evidence>
<keyword evidence="1" id="KW-0304">Gas vesicle</keyword>
<comment type="subcellular location">
    <subcellularLocation>
        <location evidence="2">Gas vesicle</location>
    </subcellularLocation>
</comment>
<name>A0A1C5IGV2_9ACTN</name>
<dbReference type="RefSeq" id="WP_088976337.1">
    <property type="nucleotide sequence ID" value="NZ_LT607753.1"/>
</dbReference>
<dbReference type="Proteomes" id="UP000198215">
    <property type="component" value="Chromosome I"/>
</dbReference>
<evidence type="ECO:0000256" key="1">
    <source>
        <dbReference type="ARBA" id="ARBA00022987"/>
    </source>
</evidence>
<feature type="compositionally biased region" description="Basic and acidic residues" evidence="4">
    <location>
        <begin position="15"/>
        <end position="25"/>
    </location>
</feature>
<accession>A0A1C5IGV2</accession>
<evidence type="ECO:0000256" key="4">
    <source>
        <dbReference type="SAM" id="MobiDB-lite"/>
    </source>
</evidence>
<sequence>MTGPQRPGGVGWEGGPDRPGGRRDEAAELAAALGEPSWQAPRVKPLDRRLAVDRDSVERGLASLVLTVIELLRQLMERQALRRVDLGDLTEEQIERVGATLMALEQQMTELREYFGLAPEDLNLDLGPLGPLLPTD</sequence>
<evidence type="ECO:0000313" key="6">
    <source>
        <dbReference type="Proteomes" id="UP000198215"/>
    </source>
</evidence>
<protein>
    <submittedName>
        <fullName evidence="5">Gas vesicle protein K</fullName>
    </submittedName>
</protein>
<comment type="similarity">
    <text evidence="3">Belongs to the gas vesicle GvpK family.</text>
</comment>
<dbReference type="GO" id="GO:0031412">
    <property type="term" value="P:gas vesicle organization"/>
    <property type="evidence" value="ECO:0007669"/>
    <property type="project" value="InterPro"/>
</dbReference>
<organism evidence="5 6">
    <name type="scientific">Micromonospora coxensis</name>
    <dbReference type="NCBI Taxonomy" id="356852"/>
    <lineage>
        <taxon>Bacteria</taxon>
        <taxon>Bacillati</taxon>
        <taxon>Actinomycetota</taxon>
        <taxon>Actinomycetes</taxon>
        <taxon>Micromonosporales</taxon>
        <taxon>Micromonosporaceae</taxon>
        <taxon>Micromonospora</taxon>
    </lineage>
</organism>
<dbReference type="PANTHER" id="PTHR40137:SF2">
    <property type="entry name" value="PROTEIN GVPK 1"/>
    <property type="match status" value="1"/>
</dbReference>
<evidence type="ECO:0000256" key="3">
    <source>
        <dbReference type="ARBA" id="ARBA00035659"/>
    </source>
</evidence>
<reference evidence="6" key="1">
    <citation type="submission" date="2016-06" db="EMBL/GenBank/DDBJ databases">
        <authorList>
            <person name="Varghese N."/>
            <person name="Submissions Spin"/>
        </authorList>
    </citation>
    <scope>NUCLEOTIDE SEQUENCE [LARGE SCALE GENOMIC DNA]</scope>
    <source>
        <strain evidence="6">DSM 45161</strain>
    </source>
</reference>
<feature type="compositionally biased region" description="Gly residues" evidence="4">
    <location>
        <begin position="1"/>
        <end position="14"/>
    </location>
</feature>
<dbReference type="Pfam" id="PF05121">
    <property type="entry name" value="GvpK"/>
    <property type="match status" value="1"/>
</dbReference>
<dbReference type="EMBL" id="LT607753">
    <property type="protein sequence ID" value="SCG57590.1"/>
    <property type="molecule type" value="Genomic_DNA"/>
</dbReference>
<dbReference type="InterPro" id="IPR007805">
    <property type="entry name" value="GvpK"/>
</dbReference>
<evidence type="ECO:0000256" key="2">
    <source>
        <dbReference type="ARBA" id="ARBA00035108"/>
    </source>
</evidence>
<gene>
    <name evidence="5" type="ORF">GA0070614_2786</name>
</gene>
<dbReference type="PANTHER" id="PTHR40137">
    <property type="entry name" value="PROTEIN GVPK 1"/>
    <property type="match status" value="1"/>
</dbReference>
<dbReference type="OrthoDB" id="5772958at2"/>
<feature type="region of interest" description="Disordered" evidence="4">
    <location>
        <begin position="1"/>
        <end position="25"/>
    </location>
</feature>